<reference evidence="4" key="1">
    <citation type="journal article" date="2023" name="Int. J. Mol. Sci.">
        <title>Genomic and Metabolic Characterization of Plant Growth-Promoting Rhizobacteria Isolated from Nodules of Clovers Grown in Non-Farmed Soil.</title>
        <authorList>
            <person name="Wojcik M."/>
            <person name="Koper P."/>
            <person name="Zebracki K."/>
            <person name="Marczak M."/>
            <person name="Mazur A."/>
        </authorList>
    </citation>
    <scope>NUCLEOTIDE SEQUENCE [LARGE SCALE GENOMIC DNA]</scope>
    <source>
        <strain evidence="4">KB12</strain>
    </source>
</reference>
<feature type="region of interest" description="Disordered" evidence="1">
    <location>
        <begin position="60"/>
        <end position="79"/>
    </location>
</feature>
<dbReference type="InterPro" id="IPR013736">
    <property type="entry name" value="Xaa-Pro_dipept_C"/>
</dbReference>
<dbReference type="SUPFAM" id="SSF49785">
    <property type="entry name" value="Galactose-binding domain-like"/>
    <property type="match status" value="1"/>
</dbReference>
<dbReference type="EMBL" id="JAWJWI010000003">
    <property type="protein sequence ID" value="MDV4185383.1"/>
    <property type="molecule type" value="Genomic_DNA"/>
</dbReference>
<organism evidence="3 4">
    <name type="scientific">Rhizobium brockwellii</name>
    <dbReference type="NCBI Taxonomy" id="3019932"/>
    <lineage>
        <taxon>Bacteria</taxon>
        <taxon>Pseudomonadati</taxon>
        <taxon>Pseudomonadota</taxon>
        <taxon>Alphaproteobacteria</taxon>
        <taxon>Hyphomicrobiales</taxon>
        <taxon>Rhizobiaceae</taxon>
        <taxon>Rhizobium/Agrobacterium group</taxon>
        <taxon>Rhizobium</taxon>
    </lineage>
</organism>
<evidence type="ECO:0000259" key="2">
    <source>
        <dbReference type="Pfam" id="PF08530"/>
    </source>
</evidence>
<evidence type="ECO:0000313" key="3">
    <source>
        <dbReference type="EMBL" id="MDV4185383.1"/>
    </source>
</evidence>
<dbReference type="Pfam" id="PF08530">
    <property type="entry name" value="PepX_C"/>
    <property type="match status" value="1"/>
</dbReference>
<dbReference type="InterPro" id="IPR008979">
    <property type="entry name" value="Galactose-bd-like_sf"/>
</dbReference>
<protein>
    <recommendedName>
        <fullName evidence="2">Xaa-Pro dipeptidyl-peptidase C-terminal domain-containing protein</fullName>
    </recommendedName>
</protein>
<dbReference type="Gene3D" id="2.60.120.260">
    <property type="entry name" value="Galactose-binding domain-like"/>
    <property type="match status" value="1"/>
</dbReference>
<keyword evidence="4" id="KW-1185">Reference proteome</keyword>
<feature type="compositionally biased region" description="Basic and acidic residues" evidence="1">
    <location>
        <begin position="62"/>
        <end position="79"/>
    </location>
</feature>
<evidence type="ECO:0000313" key="4">
    <source>
        <dbReference type="Proteomes" id="UP001187203"/>
    </source>
</evidence>
<name>A0ABU3YHQ3_9HYPH</name>
<comment type="caution">
    <text evidence="3">The sequence shown here is derived from an EMBL/GenBank/DDBJ whole genome shotgun (WGS) entry which is preliminary data.</text>
</comment>
<feature type="domain" description="Xaa-Pro dipeptidyl-peptidase C-terminal" evidence="2">
    <location>
        <begin position="2"/>
        <end position="53"/>
    </location>
</feature>
<dbReference type="Proteomes" id="UP001187203">
    <property type="component" value="Unassembled WGS sequence"/>
</dbReference>
<proteinExistence type="predicted"/>
<gene>
    <name evidence="3" type="ORF">R1523_07715</name>
</gene>
<evidence type="ECO:0000256" key="1">
    <source>
        <dbReference type="SAM" id="MobiDB-lite"/>
    </source>
</evidence>
<accession>A0ABU3YHQ3</accession>
<sequence length="79" mass="8469">MRAGHCLRLSIQAASFPAFPVNPGTGARPQDAAVTDRLVTTLVLRSGDGYPSTLRLPVMRQADAKDSQSHTVEENGHEP</sequence>